<dbReference type="InterPro" id="IPR036249">
    <property type="entry name" value="Thioredoxin-like_sf"/>
</dbReference>
<protein>
    <submittedName>
        <fullName evidence="1">NAD(P)H-dependent oxidoreductase subunit E</fullName>
    </submittedName>
</protein>
<dbReference type="Pfam" id="PF01257">
    <property type="entry name" value="2Fe-2S_thioredx"/>
    <property type="match status" value="1"/>
</dbReference>
<evidence type="ECO:0000313" key="1">
    <source>
        <dbReference type="EMBL" id="MEQ2442000.1"/>
    </source>
</evidence>
<comment type="caution">
    <text evidence="1">The sequence shown here is derived from an EMBL/GenBank/DDBJ whole genome shotgun (WGS) entry which is preliminary data.</text>
</comment>
<sequence>MIQEEFAQILSFYQGRGAASDQNELVALLRETQELYGGVIPQHALDEIARVLGFRETFLPAVLRRYPSIKTEAVRHSLTVCQGPSCGRRRELLDFLSREYGVEPGGVAPAGFRLQTGGCMKNCGKGPCVRWDGVVHTGMTPDALRALIEKK</sequence>
<keyword evidence="2" id="KW-1185">Reference proteome</keyword>
<dbReference type="InterPro" id="IPR028431">
    <property type="entry name" value="NADP_DH_HndA-like"/>
</dbReference>
<gene>
    <name evidence="1" type="ORF">WMO64_00775</name>
</gene>
<dbReference type="CDD" id="cd03064">
    <property type="entry name" value="TRX_Fd_NuoE"/>
    <property type="match status" value="1"/>
</dbReference>
<dbReference type="RefSeq" id="WP_349230681.1">
    <property type="nucleotide sequence ID" value="NZ_JBBMFK010000001.1"/>
</dbReference>
<organism evidence="1 2">
    <name type="scientific">Pseudoflavonifractor intestinihominis</name>
    <dbReference type="NCBI Taxonomy" id="3133171"/>
    <lineage>
        <taxon>Bacteria</taxon>
        <taxon>Bacillati</taxon>
        <taxon>Bacillota</taxon>
        <taxon>Clostridia</taxon>
        <taxon>Eubacteriales</taxon>
        <taxon>Oscillospiraceae</taxon>
        <taxon>Pseudoflavonifractor</taxon>
    </lineage>
</organism>
<dbReference type="InterPro" id="IPR042128">
    <property type="entry name" value="NuoE_dom"/>
</dbReference>
<dbReference type="PANTHER" id="PTHR43342:SF2">
    <property type="entry name" value="POTENTIAL NAD-REDUCING HYDROGENASE SUBUNIT"/>
    <property type="match status" value="1"/>
</dbReference>
<dbReference type="SUPFAM" id="SSF52833">
    <property type="entry name" value="Thioredoxin-like"/>
    <property type="match status" value="1"/>
</dbReference>
<accession>A0ABV1E3W7</accession>
<name>A0ABV1E3W7_9FIRM</name>
<dbReference type="Proteomes" id="UP001464378">
    <property type="component" value="Unassembled WGS sequence"/>
</dbReference>
<dbReference type="PANTHER" id="PTHR43342">
    <property type="entry name" value="NADH-QUINONE OXIDOREDUCTASE, E SUBUNIT"/>
    <property type="match status" value="1"/>
</dbReference>
<evidence type="ECO:0000313" key="2">
    <source>
        <dbReference type="Proteomes" id="UP001464378"/>
    </source>
</evidence>
<reference evidence="1 2" key="1">
    <citation type="submission" date="2024-03" db="EMBL/GenBank/DDBJ databases">
        <title>Human intestinal bacterial collection.</title>
        <authorList>
            <person name="Pauvert C."/>
            <person name="Hitch T.C.A."/>
            <person name="Clavel T."/>
        </authorList>
    </citation>
    <scope>NUCLEOTIDE SEQUENCE [LARGE SCALE GENOMIC DNA]</scope>
    <source>
        <strain evidence="1 2">CLA-AP-H29</strain>
    </source>
</reference>
<dbReference type="EMBL" id="JBBMFK010000001">
    <property type="protein sequence ID" value="MEQ2442000.1"/>
    <property type="molecule type" value="Genomic_DNA"/>
</dbReference>
<dbReference type="Gene3D" id="3.40.30.10">
    <property type="entry name" value="Glutaredoxin"/>
    <property type="match status" value="1"/>
</dbReference>
<proteinExistence type="predicted"/>